<organism evidence="2 3">
    <name type="scientific">Rhodotorula diobovata</name>
    <dbReference type="NCBI Taxonomy" id="5288"/>
    <lineage>
        <taxon>Eukaryota</taxon>
        <taxon>Fungi</taxon>
        <taxon>Dikarya</taxon>
        <taxon>Basidiomycota</taxon>
        <taxon>Pucciniomycotina</taxon>
        <taxon>Microbotryomycetes</taxon>
        <taxon>Sporidiobolales</taxon>
        <taxon>Sporidiobolaceae</taxon>
        <taxon>Rhodotorula</taxon>
    </lineage>
</organism>
<dbReference type="STRING" id="5288.A0A5C5FYT7"/>
<evidence type="ECO:0008006" key="4">
    <source>
        <dbReference type="Google" id="ProtNLM"/>
    </source>
</evidence>
<name>A0A5C5FYT7_9BASI</name>
<dbReference type="GO" id="GO:0005739">
    <property type="term" value="C:mitochondrion"/>
    <property type="evidence" value="ECO:0007669"/>
    <property type="project" value="TreeGrafter"/>
</dbReference>
<feature type="compositionally biased region" description="Low complexity" evidence="1">
    <location>
        <begin position="780"/>
        <end position="789"/>
    </location>
</feature>
<protein>
    <recommendedName>
        <fullName evidence="4">Regulatory protein ral2</fullName>
    </recommendedName>
</protein>
<feature type="compositionally biased region" description="Low complexity" evidence="1">
    <location>
        <begin position="1101"/>
        <end position="1110"/>
    </location>
</feature>
<feature type="compositionally biased region" description="Low complexity" evidence="1">
    <location>
        <begin position="933"/>
        <end position="947"/>
    </location>
</feature>
<dbReference type="SUPFAM" id="SSF117281">
    <property type="entry name" value="Kelch motif"/>
    <property type="match status" value="1"/>
</dbReference>
<sequence length="1110" mass="116348">MSSSSVDLAPFATVDHEASARPISRAASTTPRACRLGSTPGSSKAPSPSSSSSSAPRSTSAPTMADWADLTSTVRRTKGECPPPLVGASVTLVGDSIYVFGGRPVHSREMVNSLHALDLRSLAWTQLWPPCPGSTMSRGPAPRYFHSAQAWGDKLVVFGGQTFVAGPGPASQGPPGADSPQGGAGGRLETLDELVIFDTKSRTWSFPSPSLASGVSRPSPRYAHLSVVTAVASRPSPGFREPSRHSSRLVVIGGQDYENNYLPDLAVLDLEAMEWVAEAPYPRKAGTYRSVAASAAVSIVPREERMASDGTVLVHSAHSVEPTEDREEPVWVYSNSNFASPRRDLDLIPTVHDSVTTPAYVSVSDAMEGDPTLPPGLRFPHAYLCGRHLVLSGAHVGVNRAEFVVWSLDLGAHDPLAPGRAALPWSALPLEKVLGRGSWGPAVGWRNTLVVLGDASRDMMEDYNARQTNFGQVAFVDLEGFGVFVPPHQPIPAVQQQLSLLTMSQPQLFDFEIICSDRERLGCSRKLLEARWPWLAEELRAVEHKAHAAVEAREQHATTDSGAYGSSDDEEPIDGAMSRVSSPVPPRRPSQQISSPAPSRAPSRLFPITSRSLELPLPSSDVKALLQYFHTLALSTQLQRSLPVLTSLLAFTKTYDSVLPSLRALVVHAFHETLDMHPETGAKAYEAAALGDSVALQIRAMQVMLNVRRGSAASTAQSVEAKRTASNPEPRLSDMSQASSMSNLSHFTGFDNDSSLPYNRSSGGSSSASSLVNTTASGPTYVSPLTSTTPVPPHALPPLPHSAPSSKNASPNLSLPVTAGSPLFGSNSRSPSAFPPRHGSLSAASSRSTPSPIPPAAPLPPPPQEQLRRASSPTMSMSMGISSSTPARIAEAWREGEERDRRQRAEAARLAAEADLARSTAAMRLGLGPGPGPADLAARRGSFAASEGSGGGGGRKGSVASEAGSGRKGSVATDMSRKGSVASANTLDSIPESVGSYGPLNGALNGGGFASNATPSLGSGSCSVRAAVAAAAAQKAAETTAKVVKKGLFSGFMGPTIHNAGTTKKGPTGPAPKRAYPRPTPKTAKGAQALARLDDQFEQGSSSSSSSFRS</sequence>
<feature type="region of interest" description="Disordered" evidence="1">
    <location>
        <begin position="1"/>
        <end position="64"/>
    </location>
</feature>
<feature type="region of interest" description="Disordered" evidence="1">
    <location>
        <begin position="780"/>
        <end position="908"/>
    </location>
</feature>
<proteinExistence type="predicted"/>
<evidence type="ECO:0000256" key="1">
    <source>
        <dbReference type="SAM" id="MobiDB-lite"/>
    </source>
</evidence>
<dbReference type="EMBL" id="SOZI01000032">
    <property type="protein sequence ID" value="TNY22053.1"/>
    <property type="molecule type" value="Genomic_DNA"/>
</dbReference>
<feature type="compositionally biased region" description="Low complexity" evidence="1">
    <location>
        <begin position="871"/>
        <end position="886"/>
    </location>
</feature>
<evidence type="ECO:0000313" key="2">
    <source>
        <dbReference type="EMBL" id="TNY22053.1"/>
    </source>
</evidence>
<feature type="region of interest" description="Disordered" evidence="1">
    <location>
        <begin position="1054"/>
        <end position="1110"/>
    </location>
</feature>
<dbReference type="GO" id="GO:0005829">
    <property type="term" value="C:cytosol"/>
    <property type="evidence" value="ECO:0007669"/>
    <property type="project" value="TreeGrafter"/>
</dbReference>
<gene>
    <name evidence="2" type="ORF">DMC30DRAFT_173860</name>
</gene>
<reference evidence="2 3" key="1">
    <citation type="submission" date="2019-03" db="EMBL/GenBank/DDBJ databases">
        <title>Rhodosporidium diobovatum UCD-FST 08-225 genome sequencing, assembly, and annotation.</title>
        <authorList>
            <person name="Fakankun I.U."/>
            <person name="Fristensky B."/>
            <person name="Levin D.B."/>
        </authorList>
    </citation>
    <scope>NUCLEOTIDE SEQUENCE [LARGE SCALE GENOMIC DNA]</scope>
    <source>
        <strain evidence="2 3">UCD-FST 08-225</strain>
    </source>
</reference>
<dbReference type="GO" id="GO:0045454">
    <property type="term" value="P:cell redox homeostasis"/>
    <property type="evidence" value="ECO:0007669"/>
    <property type="project" value="TreeGrafter"/>
</dbReference>
<accession>A0A5C5FYT7</accession>
<comment type="caution">
    <text evidence="2">The sequence shown here is derived from an EMBL/GenBank/DDBJ whole genome shotgun (WGS) entry which is preliminary data.</text>
</comment>
<feature type="compositionally biased region" description="Low complexity" evidence="1">
    <location>
        <begin position="840"/>
        <end position="850"/>
    </location>
</feature>
<feature type="compositionally biased region" description="Low complexity" evidence="1">
    <location>
        <begin position="589"/>
        <end position="603"/>
    </location>
</feature>
<feature type="region of interest" description="Disordered" evidence="1">
    <location>
        <begin position="550"/>
        <end position="603"/>
    </location>
</feature>
<dbReference type="PANTHER" id="PTHR43503:SF2">
    <property type="entry name" value="NEGATIVE REGULATOR OF SPORULATION MDS3-RELATED"/>
    <property type="match status" value="1"/>
</dbReference>
<feature type="compositionally biased region" description="Low complexity" evidence="1">
    <location>
        <begin position="165"/>
        <end position="176"/>
    </location>
</feature>
<dbReference type="Pfam" id="PF24681">
    <property type="entry name" value="Kelch_KLHDC2_KLHL20_DRC7"/>
    <property type="match status" value="1"/>
</dbReference>
<feature type="compositionally biased region" description="Pro residues" evidence="1">
    <location>
        <begin position="851"/>
        <end position="864"/>
    </location>
</feature>
<evidence type="ECO:0000313" key="3">
    <source>
        <dbReference type="Proteomes" id="UP000311382"/>
    </source>
</evidence>
<dbReference type="Gene3D" id="2.120.10.80">
    <property type="entry name" value="Kelch-type beta propeller"/>
    <property type="match status" value="1"/>
</dbReference>
<dbReference type="AlphaFoldDB" id="A0A5C5FYT7"/>
<feature type="region of interest" description="Disordered" evidence="1">
    <location>
        <begin position="923"/>
        <end position="979"/>
    </location>
</feature>
<keyword evidence="3" id="KW-1185">Reference proteome</keyword>
<dbReference type="InterPro" id="IPR015915">
    <property type="entry name" value="Kelch-typ_b-propeller"/>
</dbReference>
<feature type="compositionally biased region" description="Low complexity" evidence="1">
    <location>
        <begin position="38"/>
        <end position="63"/>
    </location>
</feature>
<feature type="compositionally biased region" description="Basic and acidic residues" evidence="1">
    <location>
        <begin position="891"/>
        <end position="907"/>
    </location>
</feature>
<dbReference type="PANTHER" id="PTHR43503">
    <property type="entry name" value="MCG48959-RELATED"/>
    <property type="match status" value="1"/>
</dbReference>
<feature type="compositionally biased region" description="Polar residues" evidence="1">
    <location>
        <begin position="734"/>
        <end position="746"/>
    </location>
</feature>
<feature type="region of interest" description="Disordered" evidence="1">
    <location>
        <begin position="165"/>
        <end position="185"/>
    </location>
</feature>
<feature type="compositionally biased region" description="Pro residues" evidence="1">
    <location>
        <begin position="790"/>
        <end position="801"/>
    </location>
</feature>
<feature type="region of interest" description="Disordered" evidence="1">
    <location>
        <begin position="712"/>
        <end position="746"/>
    </location>
</feature>
<dbReference type="OrthoDB" id="10001928at2759"/>
<dbReference type="Proteomes" id="UP000311382">
    <property type="component" value="Unassembled WGS sequence"/>
</dbReference>